<organism evidence="2 3">
    <name type="scientific">Apilactobacillus micheneri</name>
    <dbReference type="NCBI Taxonomy" id="1899430"/>
    <lineage>
        <taxon>Bacteria</taxon>
        <taxon>Bacillati</taxon>
        <taxon>Bacillota</taxon>
        <taxon>Bacilli</taxon>
        <taxon>Lactobacillales</taxon>
        <taxon>Lactobacillaceae</taxon>
        <taxon>Apilactobacillus</taxon>
    </lineage>
</organism>
<dbReference type="EMBL" id="QUBG01000001">
    <property type="protein sequence ID" value="TPR46126.1"/>
    <property type="molecule type" value="Genomic_DNA"/>
</dbReference>
<feature type="transmembrane region" description="Helical" evidence="1">
    <location>
        <begin position="150"/>
        <end position="175"/>
    </location>
</feature>
<gene>
    <name evidence="2" type="ORF">DY130_01015</name>
</gene>
<keyword evidence="1" id="KW-1133">Transmembrane helix</keyword>
<feature type="transmembrane region" description="Helical" evidence="1">
    <location>
        <begin position="207"/>
        <end position="227"/>
    </location>
</feature>
<evidence type="ECO:0000313" key="2">
    <source>
        <dbReference type="EMBL" id="TPR46126.1"/>
    </source>
</evidence>
<dbReference type="GeneID" id="58107704"/>
<proteinExistence type="predicted"/>
<comment type="caution">
    <text evidence="2">The sequence shown here is derived from an EMBL/GenBank/DDBJ whole genome shotgun (WGS) entry which is preliminary data.</text>
</comment>
<evidence type="ECO:0000256" key="1">
    <source>
        <dbReference type="SAM" id="Phobius"/>
    </source>
</evidence>
<keyword evidence="1" id="KW-0812">Transmembrane</keyword>
<accession>A0A9Q8IN86</accession>
<evidence type="ECO:0000313" key="3">
    <source>
        <dbReference type="Proteomes" id="UP000784700"/>
    </source>
</evidence>
<evidence type="ECO:0008006" key="4">
    <source>
        <dbReference type="Google" id="ProtNLM"/>
    </source>
</evidence>
<feature type="transmembrane region" description="Helical" evidence="1">
    <location>
        <begin position="106"/>
        <end position="129"/>
    </location>
</feature>
<dbReference type="RefSeq" id="WP_140923687.1">
    <property type="nucleotide sequence ID" value="NZ_QUBF01000001.1"/>
</dbReference>
<feature type="transmembrane region" description="Helical" evidence="1">
    <location>
        <begin position="23"/>
        <end position="43"/>
    </location>
</feature>
<protein>
    <recommendedName>
        <fullName evidence="4">ABC transporter permease</fullName>
    </recommendedName>
</protein>
<feature type="transmembrane region" description="Helical" evidence="1">
    <location>
        <begin position="181"/>
        <end position="200"/>
    </location>
</feature>
<sequence length="264" mass="30882">MNLHNLNSVAKFTFKTNIKKTSYWIWFTLPISTSIFLFTMLLLNKNDINSYNIKLSLLTIMVSLTLFIAMFFAPIISNELIDDRSSKINEYLYSISNTKNIIFGKILGVINLVLFTLLTYFVLLLVTIFNENEIKIIFSKIYTYIGTITLIQLFILMILGIIWTVLFASLIIIFVKNKKKILYALFPIYLYIGISAFIVFHFYDKSLSIISIFLPILSQLFSARVLLFNNYNIYLLVVSTIIQLIEVYIFARFFNKEHKNHLFK</sequence>
<name>A0A9Q8IN86_9LACO</name>
<keyword evidence="1" id="KW-0472">Membrane</keyword>
<dbReference type="Proteomes" id="UP000784700">
    <property type="component" value="Unassembled WGS sequence"/>
</dbReference>
<dbReference type="AlphaFoldDB" id="A0A9Q8IN86"/>
<reference evidence="2" key="1">
    <citation type="submission" date="2018-08" db="EMBL/GenBank/DDBJ databases">
        <title>Comparative genomics of wild bee and flower associated Lactobacillus reveals potential adaptation to the bee host.</title>
        <authorList>
            <person name="Vuong H.Q."/>
            <person name="Mcfrederick Q.S."/>
        </authorList>
    </citation>
    <scope>NUCLEOTIDE SEQUENCE</scope>
    <source>
        <strain evidence="2">HV_63</strain>
    </source>
</reference>
<feature type="transmembrane region" description="Helical" evidence="1">
    <location>
        <begin position="233"/>
        <end position="254"/>
    </location>
</feature>
<feature type="transmembrane region" description="Helical" evidence="1">
    <location>
        <begin position="55"/>
        <end position="76"/>
    </location>
</feature>